<feature type="compositionally biased region" description="Polar residues" evidence="1">
    <location>
        <begin position="185"/>
        <end position="195"/>
    </location>
</feature>
<keyword evidence="3" id="KW-1185">Reference proteome</keyword>
<evidence type="ECO:0000313" key="3">
    <source>
        <dbReference type="Proteomes" id="UP001151760"/>
    </source>
</evidence>
<reference evidence="2" key="1">
    <citation type="journal article" date="2022" name="Int. J. Mol. Sci.">
        <title>Draft Genome of Tanacetum Coccineum: Genomic Comparison of Closely Related Tanacetum-Family Plants.</title>
        <authorList>
            <person name="Yamashiro T."/>
            <person name="Shiraishi A."/>
            <person name="Nakayama K."/>
            <person name="Satake H."/>
        </authorList>
    </citation>
    <scope>NUCLEOTIDE SEQUENCE</scope>
</reference>
<dbReference type="Proteomes" id="UP001151760">
    <property type="component" value="Unassembled WGS sequence"/>
</dbReference>
<feature type="compositionally biased region" description="Low complexity" evidence="1">
    <location>
        <begin position="156"/>
        <end position="170"/>
    </location>
</feature>
<feature type="region of interest" description="Disordered" evidence="1">
    <location>
        <begin position="151"/>
        <end position="170"/>
    </location>
</feature>
<organism evidence="2 3">
    <name type="scientific">Tanacetum coccineum</name>
    <dbReference type="NCBI Taxonomy" id="301880"/>
    <lineage>
        <taxon>Eukaryota</taxon>
        <taxon>Viridiplantae</taxon>
        <taxon>Streptophyta</taxon>
        <taxon>Embryophyta</taxon>
        <taxon>Tracheophyta</taxon>
        <taxon>Spermatophyta</taxon>
        <taxon>Magnoliopsida</taxon>
        <taxon>eudicotyledons</taxon>
        <taxon>Gunneridae</taxon>
        <taxon>Pentapetalae</taxon>
        <taxon>asterids</taxon>
        <taxon>campanulids</taxon>
        <taxon>Asterales</taxon>
        <taxon>Asteraceae</taxon>
        <taxon>Asteroideae</taxon>
        <taxon>Anthemideae</taxon>
        <taxon>Anthemidinae</taxon>
        <taxon>Tanacetum</taxon>
    </lineage>
</organism>
<name>A0ABQ5GWC8_9ASTR</name>
<feature type="region of interest" description="Disordered" evidence="1">
    <location>
        <begin position="180"/>
        <end position="201"/>
    </location>
</feature>
<evidence type="ECO:0000313" key="2">
    <source>
        <dbReference type="EMBL" id="GJT79951.1"/>
    </source>
</evidence>
<accession>A0ABQ5GWC8</accession>
<comment type="caution">
    <text evidence="2">The sequence shown here is derived from an EMBL/GenBank/DDBJ whole genome shotgun (WGS) entry which is preliminary data.</text>
</comment>
<dbReference type="EMBL" id="BQNB010018945">
    <property type="protein sequence ID" value="GJT79951.1"/>
    <property type="molecule type" value="Genomic_DNA"/>
</dbReference>
<proteinExistence type="predicted"/>
<protein>
    <submittedName>
        <fullName evidence="2">Uncharacterized protein</fullName>
    </submittedName>
</protein>
<sequence>MAFSVISISSDSSEESVGTSTARVILFGTIPTAIPSTAPTTDLPIIHDDTPLIPTDTPTISPTIFTIPSIAPTIQYTSPFIDTDSFDSDIPERPPSQDPYEVTIARWRSKVAARSSPPPLPIRQILLAPPGLPHRPAVLVLPGQPIPVGRPYYSPSETSSDSHLDTSSYSSLRHSPLGYALSDSPYGSPTATSAGPSRKRYKSLTSSVPVASPLRGALSLVRADLLPPCKRIRDFDSVKNFEVSSEDGYVPCVPIEVGLGV</sequence>
<gene>
    <name evidence="2" type="ORF">Tco_1054293</name>
</gene>
<evidence type="ECO:0000256" key="1">
    <source>
        <dbReference type="SAM" id="MobiDB-lite"/>
    </source>
</evidence>
<reference evidence="2" key="2">
    <citation type="submission" date="2022-01" db="EMBL/GenBank/DDBJ databases">
        <authorList>
            <person name="Yamashiro T."/>
            <person name="Shiraishi A."/>
            <person name="Satake H."/>
            <person name="Nakayama K."/>
        </authorList>
    </citation>
    <scope>NUCLEOTIDE SEQUENCE</scope>
</reference>